<dbReference type="OrthoDB" id="1935413at2759"/>
<dbReference type="Proteomes" id="UP000467841">
    <property type="component" value="Unassembled WGS sequence"/>
</dbReference>
<dbReference type="AlphaFoldDB" id="A0A6D2HPD9"/>
<feature type="region of interest" description="Disordered" evidence="1">
    <location>
        <begin position="432"/>
        <end position="455"/>
    </location>
</feature>
<protein>
    <recommendedName>
        <fullName evidence="2">Nuclease associated modular domain-containing protein</fullName>
    </recommendedName>
</protein>
<dbReference type="EMBL" id="CACVBM020000388">
    <property type="protein sequence ID" value="CAA7018520.1"/>
    <property type="molecule type" value="Genomic_DNA"/>
</dbReference>
<dbReference type="PANTHER" id="PTHR34199">
    <property type="entry name" value="NUMOD3 MOTIF FAMILY PROTEIN, EXPRESSED"/>
    <property type="match status" value="1"/>
</dbReference>
<evidence type="ECO:0000313" key="4">
    <source>
        <dbReference type="Proteomes" id="UP000467841"/>
    </source>
</evidence>
<evidence type="ECO:0000313" key="3">
    <source>
        <dbReference type="EMBL" id="CAA7018520.1"/>
    </source>
</evidence>
<dbReference type="Pfam" id="PF07460">
    <property type="entry name" value="NUMOD3"/>
    <property type="match status" value="1"/>
</dbReference>
<proteinExistence type="predicted"/>
<reference evidence="3" key="1">
    <citation type="submission" date="2020-01" db="EMBL/GenBank/DDBJ databases">
        <authorList>
            <person name="Mishra B."/>
        </authorList>
    </citation>
    <scope>NUCLEOTIDE SEQUENCE [LARGE SCALE GENOMIC DNA]</scope>
</reference>
<sequence length="661" mass="74604">MPSLGTFSDIATIQPSLQAHLVPLGAQSIIIHAKTLANPWRQSSFSKNLRFYTGHLHVRRGKVLITAVAATLETKYPAAQKANEHSYSSSSSSSSKPSEDRNGGSDEGEEAEEQVDDRERLRRMRISKANRGNTPWNKGRKHSPETLQKIRERTKIAMQDPKIKMKLANLGHAQNKETRMKIGEGVRMRWARRKERRKVQETCHFGWQNLLAEAAKQGYTDEEELQWNSYKILDQQNQLEWLESVEQRKAARGAKSNRRAPKSPEQRRKIAEAIAAKWADPSYRERVCSGLAKYHGIPADGVERRRRRPSSDGEPRKKSPTKKSSRDSSETERQSQVKVVKVRKRKTPVYKDPLASSKLEMIKSIRAKRVAEESKKMDAVERARLLISEAEKAAKVLEIAAMRSPVAQASLLESKKLIAEATQLIESIEMRQIASSDDDEPNNSLLEEDCESETEEYTNYQEQEGEINGTHTFPINGESLLHLNMRSSDLPTLNIEDIKLGMGPQPNGTRVNPAAECNGAMKLAENHHQPLPNGSKVNYGNEEKAESLESGNVTKKWSIAITKQTQQVSDDDVVEDHFGLIPVHLVIHNIFPRWSVKSVALSRCVSKVWSSIIRHPNYDLLFPITVSTTAPHVLRSEVDLLSYYAPQPQDLDLSLEFTTKP</sequence>
<feature type="region of interest" description="Disordered" evidence="1">
    <location>
        <begin position="79"/>
        <end position="147"/>
    </location>
</feature>
<dbReference type="PANTHER" id="PTHR34199:SF2">
    <property type="entry name" value="NUMOD3 MOTIF FAMILY PROTEIN, EXPRESSED"/>
    <property type="match status" value="1"/>
</dbReference>
<feature type="compositionally biased region" description="Acidic residues" evidence="1">
    <location>
        <begin position="436"/>
        <end position="455"/>
    </location>
</feature>
<organism evidence="3 4">
    <name type="scientific">Microthlaspi erraticum</name>
    <dbReference type="NCBI Taxonomy" id="1685480"/>
    <lineage>
        <taxon>Eukaryota</taxon>
        <taxon>Viridiplantae</taxon>
        <taxon>Streptophyta</taxon>
        <taxon>Embryophyta</taxon>
        <taxon>Tracheophyta</taxon>
        <taxon>Spermatophyta</taxon>
        <taxon>Magnoliopsida</taxon>
        <taxon>eudicotyledons</taxon>
        <taxon>Gunneridae</taxon>
        <taxon>Pentapetalae</taxon>
        <taxon>rosids</taxon>
        <taxon>malvids</taxon>
        <taxon>Brassicales</taxon>
        <taxon>Brassicaceae</taxon>
        <taxon>Coluteocarpeae</taxon>
        <taxon>Microthlaspi</taxon>
    </lineage>
</organism>
<feature type="domain" description="Nuclease associated modular" evidence="2">
    <location>
        <begin position="125"/>
        <end position="151"/>
    </location>
</feature>
<name>A0A6D2HPD9_9BRAS</name>
<feature type="compositionally biased region" description="Basic and acidic residues" evidence="1">
    <location>
        <begin position="324"/>
        <end position="335"/>
    </location>
</feature>
<dbReference type="GO" id="GO:0003677">
    <property type="term" value="F:DNA binding"/>
    <property type="evidence" value="ECO:0007669"/>
    <property type="project" value="InterPro"/>
</dbReference>
<feature type="region of interest" description="Disordered" evidence="1">
    <location>
        <begin position="299"/>
        <end position="345"/>
    </location>
</feature>
<gene>
    <name evidence="3" type="ORF">MERR_LOCUS5755</name>
</gene>
<comment type="caution">
    <text evidence="3">The sequence shown here is derived from an EMBL/GenBank/DDBJ whole genome shotgun (WGS) entry which is preliminary data.</text>
</comment>
<feature type="compositionally biased region" description="Acidic residues" evidence="1">
    <location>
        <begin position="106"/>
        <end position="116"/>
    </location>
</feature>
<dbReference type="InterPro" id="IPR003611">
    <property type="entry name" value="NUMOD3"/>
</dbReference>
<keyword evidence="4" id="KW-1185">Reference proteome</keyword>
<evidence type="ECO:0000259" key="2">
    <source>
        <dbReference type="Pfam" id="PF07460"/>
    </source>
</evidence>
<feature type="compositionally biased region" description="Low complexity" evidence="1">
    <location>
        <begin position="86"/>
        <end position="95"/>
    </location>
</feature>
<evidence type="ECO:0000256" key="1">
    <source>
        <dbReference type="SAM" id="MobiDB-lite"/>
    </source>
</evidence>
<accession>A0A6D2HPD9</accession>